<dbReference type="EMBL" id="CM046392">
    <property type="protein sequence ID" value="KAI8553548.1"/>
    <property type="molecule type" value="Genomic_DNA"/>
</dbReference>
<reference evidence="1" key="1">
    <citation type="submission" date="2022-02" db="EMBL/GenBank/DDBJ databases">
        <title>Plant Genome Project.</title>
        <authorList>
            <person name="Zhang R.-G."/>
        </authorList>
    </citation>
    <scope>NUCLEOTIDE SEQUENCE</scope>
    <source>
        <strain evidence="1">AT1</strain>
    </source>
</reference>
<protein>
    <submittedName>
        <fullName evidence="1">Uncharacterized protein</fullName>
    </submittedName>
</protein>
<dbReference type="Proteomes" id="UP001062846">
    <property type="component" value="Chromosome 5"/>
</dbReference>
<evidence type="ECO:0000313" key="1">
    <source>
        <dbReference type="EMBL" id="KAI8553548.1"/>
    </source>
</evidence>
<evidence type="ECO:0000313" key="2">
    <source>
        <dbReference type="Proteomes" id="UP001062846"/>
    </source>
</evidence>
<accession>A0ACC0NJL7</accession>
<proteinExistence type="predicted"/>
<keyword evidence="2" id="KW-1185">Reference proteome</keyword>
<organism evidence="1 2">
    <name type="scientific">Rhododendron molle</name>
    <name type="common">Chinese azalea</name>
    <name type="synonym">Azalea mollis</name>
    <dbReference type="NCBI Taxonomy" id="49168"/>
    <lineage>
        <taxon>Eukaryota</taxon>
        <taxon>Viridiplantae</taxon>
        <taxon>Streptophyta</taxon>
        <taxon>Embryophyta</taxon>
        <taxon>Tracheophyta</taxon>
        <taxon>Spermatophyta</taxon>
        <taxon>Magnoliopsida</taxon>
        <taxon>eudicotyledons</taxon>
        <taxon>Gunneridae</taxon>
        <taxon>Pentapetalae</taxon>
        <taxon>asterids</taxon>
        <taxon>Ericales</taxon>
        <taxon>Ericaceae</taxon>
        <taxon>Ericoideae</taxon>
        <taxon>Rhodoreae</taxon>
        <taxon>Rhododendron</taxon>
    </lineage>
</organism>
<gene>
    <name evidence="1" type="ORF">RHMOL_Rhmol05G0024800</name>
</gene>
<name>A0ACC0NJL7_RHOML</name>
<comment type="caution">
    <text evidence="1">The sequence shown here is derived from an EMBL/GenBank/DDBJ whole genome shotgun (WGS) entry which is preliminary data.</text>
</comment>
<sequence>MGGGVVVECKYVGKCDEEMKRWLRRVTLELEWRWCCGGGGGSGSTIVLFIAAVESHFIRHQHSGHNLPTTTGRHIIKPPTPPEPSPSTVVYMVKRLWRRGDLTNGVSGFESFGKGFQATMFTAHPLILQRYANCNADIGTTKFYFGSAIKFASNKALWKLLWVNPVASPNLSKSTADVFSFKRHPLEFIQHRVSVVASDLLSQETADHLLYPNPGSLMVHKQYLQYFHFHGTVLAKVQSGIAPSI</sequence>